<dbReference type="Pfam" id="PF01970">
    <property type="entry name" value="TctA"/>
    <property type="match status" value="1"/>
</dbReference>
<keyword evidence="1" id="KW-1133">Transmembrane helix</keyword>
<dbReference type="PANTHER" id="PTHR35342:SF5">
    <property type="entry name" value="TRICARBOXYLIC TRANSPORT PROTEIN"/>
    <property type="match status" value="1"/>
</dbReference>
<proteinExistence type="predicted"/>
<name>A0A455UHN7_9GAMM</name>
<dbReference type="Proteomes" id="UP000320231">
    <property type="component" value="Chromosome"/>
</dbReference>
<evidence type="ECO:0000259" key="2">
    <source>
        <dbReference type="Pfam" id="PF01970"/>
    </source>
</evidence>
<sequence length="65" mass="7399">MIKGLMAALLGILLSLVGLDDVFGSQRLTFGNYNLMDSISFIPLLIGLLRFQKLWNFIVRKRFPI</sequence>
<feature type="transmembrane region" description="Helical" evidence="1">
    <location>
        <begin position="35"/>
        <end position="52"/>
    </location>
</feature>
<feature type="domain" description="DUF112" evidence="2">
    <location>
        <begin position="1"/>
        <end position="55"/>
    </location>
</feature>
<gene>
    <name evidence="3" type="ORF">HSBAA_65530</name>
</gene>
<organism evidence="3 4">
    <name type="scientific">Vreelandella sulfidaeris</name>
    <dbReference type="NCBI Taxonomy" id="115553"/>
    <lineage>
        <taxon>Bacteria</taxon>
        <taxon>Pseudomonadati</taxon>
        <taxon>Pseudomonadota</taxon>
        <taxon>Gammaproteobacteria</taxon>
        <taxon>Oceanospirillales</taxon>
        <taxon>Halomonadaceae</taxon>
        <taxon>Vreelandella</taxon>
    </lineage>
</organism>
<protein>
    <recommendedName>
        <fullName evidence="2">DUF112 domain-containing protein</fullName>
    </recommendedName>
</protein>
<dbReference type="EMBL" id="AP019514">
    <property type="protein sequence ID" value="BBI65247.1"/>
    <property type="molecule type" value="Genomic_DNA"/>
</dbReference>
<evidence type="ECO:0000313" key="4">
    <source>
        <dbReference type="Proteomes" id="UP000320231"/>
    </source>
</evidence>
<keyword evidence="1" id="KW-0812">Transmembrane</keyword>
<dbReference type="PANTHER" id="PTHR35342">
    <property type="entry name" value="TRICARBOXYLIC TRANSPORT PROTEIN"/>
    <property type="match status" value="1"/>
</dbReference>
<dbReference type="KEGG" id="hsr:HSBAA_65530"/>
<evidence type="ECO:0000313" key="3">
    <source>
        <dbReference type="EMBL" id="BBI65247.1"/>
    </source>
</evidence>
<reference evidence="3 4" key="1">
    <citation type="journal article" date="2019" name="Microbiol. Resour. Announc.">
        <title>Complete Genome Sequence of Halomonas sulfidaeris Strain Esulfide1 Isolated from a Metal Sulfide Rock at a Depth of 2,200 Meters, Obtained Using Nanopore Sequencing.</title>
        <authorList>
            <person name="Saito M."/>
            <person name="Nishigata A."/>
            <person name="Galipon J."/>
            <person name="Arakawa K."/>
        </authorList>
    </citation>
    <scope>NUCLEOTIDE SEQUENCE [LARGE SCALE GENOMIC DNA]</scope>
    <source>
        <strain evidence="3 4">ATCC BAA-803</strain>
    </source>
</reference>
<accession>A0A455UHN7</accession>
<dbReference type="AlphaFoldDB" id="A0A455UHN7"/>
<evidence type="ECO:0000256" key="1">
    <source>
        <dbReference type="SAM" id="Phobius"/>
    </source>
</evidence>
<dbReference type="InterPro" id="IPR002823">
    <property type="entry name" value="DUF112_TM"/>
</dbReference>
<keyword evidence="1" id="KW-0472">Membrane</keyword>